<dbReference type="Proteomes" id="UP000582837">
    <property type="component" value="Unassembled WGS sequence"/>
</dbReference>
<keyword evidence="1" id="KW-1133">Transmembrane helix</keyword>
<evidence type="ECO:0000313" key="3">
    <source>
        <dbReference type="Proteomes" id="UP000582837"/>
    </source>
</evidence>
<keyword evidence="1" id="KW-0812">Transmembrane</keyword>
<feature type="transmembrane region" description="Helical" evidence="1">
    <location>
        <begin position="7"/>
        <end position="28"/>
    </location>
</feature>
<accession>A0A841H0K5</accession>
<feature type="transmembrane region" description="Helical" evidence="1">
    <location>
        <begin position="48"/>
        <end position="70"/>
    </location>
</feature>
<protein>
    <submittedName>
        <fullName evidence="2">Uncharacterized protein</fullName>
    </submittedName>
</protein>
<keyword evidence="1" id="KW-0472">Membrane</keyword>
<proteinExistence type="predicted"/>
<dbReference type="EMBL" id="JACHIA010000009">
    <property type="protein sequence ID" value="MBB6071543.1"/>
    <property type="molecule type" value="Genomic_DNA"/>
</dbReference>
<sequence length="84" mass="9177">MHRTAKTAVVLAMIALGLVLVLDVLYFANGSLEMFPTEADHRTVRTATGMLAVLLVTALAGLGWIFRLLIRRPGRSAPESAWTR</sequence>
<keyword evidence="3" id="KW-1185">Reference proteome</keyword>
<dbReference type="AlphaFoldDB" id="A0A841H0K5"/>
<organism evidence="2 3">
    <name type="scientific">Longimicrobium terrae</name>
    <dbReference type="NCBI Taxonomy" id="1639882"/>
    <lineage>
        <taxon>Bacteria</taxon>
        <taxon>Pseudomonadati</taxon>
        <taxon>Gemmatimonadota</taxon>
        <taxon>Longimicrobiia</taxon>
        <taxon>Longimicrobiales</taxon>
        <taxon>Longimicrobiaceae</taxon>
        <taxon>Longimicrobium</taxon>
    </lineage>
</organism>
<name>A0A841H0K5_9BACT</name>
<comment type="caution">
    <text evidence="2">The sequence shown here is derived from an EMBL/GenBank/DDBJ whole genome shotgun (WGS) entry which is preliminary data.</text>
</comment>
<evidence type="ECO:0000256" key="1">
    <source>
        <dbReference type="SAM" id="Phobius"/>
    </source>
</evidence>
<reference evidence="2 3" key="1">
    <citation type="submission" date="2020-08" db="EMBL/GenBank/DDBJ databases">
        <title>Genomic Encyclopedia of Type Strains, Phase IV (KMG-IV): sequencing the most valuable type-strain genomes for metagenomic binning, comparative biology and taxonomic classification.</title>
        <authorList>
            <person name="Goeker M."/>
        </authorList>
    </citation>
    <scope>NUCLEOTIDE SEQUENCE [LARGE SCALE GENOMIC DNA]</scope>
    <source>
        <strain evidence="2 3">DSM 29007</strain>
    </source>
</reference>
<evidence type="ECO:0000313" key="2">
    <source>
        <dbReference type="EMBL" id="MBB6071543.1"/>
    </source>
</evidence>
<gene>
    <name evidence="2" type="ORF">HNQ61_003171</name>
</gene>
<dbReference type="RefSeq" id="WP_170034962.1">
    <property type="nucleotide sequence ID" value="NZ_JABDTL010000001.1"/>
</dbReference>